<accession>E1QR24</accession>
<dbReference type="HOGENOM" id="CLU_2646138_0_0_2"/>
<dbReference type="STRING" id="572478.Vdis_2346"/>
<organism evidence="2 3">
    <name type="scientific">Vulcanisaeta distributa (strain DSM 14429 / JCM 11212 / NBRC 100878 / IC-017)</name>
    <dbReference type="NCBI Taxonomy" id="572478"/>
    <lineage>
        <taxon>Archaea</taxon>
        <taxon>Thermoproteota</taxon>
        <taxon>Thermoprotei</taxon>
        <taxon>Thermoproteales</taxon>
        <taxon>Thermoproteaceae</taxon>
        <taxon>Vulcanisaeta</taxon>
    </lineage>
</organism>
<dbReference type="eggNOG" id="arCOG05433">
    <property type="taxonomic scope" value="Archaea"/>
</dbReference>
<dbReference type="RefSeq" id="WP_013337439.1">
    <property type="nucleotide sequence ID" value="NC_014537.1"/>
</dbReference>
<dbReference type="KEGG" id="vdi:Vdis_2346"/>
<sequence>MSMKTERVRNRGDIFIEEVLLIAISMAVLVALVSLISGLFGNAVTGIMHLQGSVNNALSGFINDLQRVVSNAFNFTG</sequence>
<proteinExistence type="predicted"/>
<evidence type="ECO:0000313" key="3">
    <source>
        <dbReference type="Proteomes" id="UP000006681"/>
    </source>
</evidence>
<dbReference type="AlphaFoldDB" id="E1QR24"/>
<gene>
    <name evidence="2" type="ordered locus">Vdis_2346</name>
</gene>
<keyword evidence="1" id="KW-1133">Transmembrane helix</keyword>
<feature type="transmembrane region" description="Helical" evidence="1">
    <location>
        <begin position="20"/>
        <end position="40"/>
    </location>
</feature>
<reference evidence="2 3" key="1">
    <citation type="journal article" date="2010" name="Stand. Genomic Sci.">
        <title>Complete genome sequence of Vulcanisaeta distributa type strain (IC-017).</title>
        <authorList>
            <person name="Mavromatis K."/>
            <person name="Sikorski J."/>
            <person name="Pabst E."/>
            <person name="Teshima H."/>
            <person name="Lapidus A."/>
            <person name="Lucas S."/>
            <person name="Nolan M."/>
            <person name="Glavina Del Rio T."/>
            <person name="Cheng J.F."/>
            <person name="Bruce D."/>
            <person name="Goodwin L."/>
            <person name="Pitluck S."/>
            <person name="Liolios K."/>
            <person name="Ivanova N."/>
            <person name="Mikhailova N."/>
            <person name="Pati A."/>
            <person name="Chen A."/>
            <person name="Palaniappan K."/>
            <person name="Land M."/>
            <person name="Hauser L."/>
            <person name="Chang Y.J."/>
            <person name="Jeffries C.D."/>
            <person name="Rohde M."/>
            <person name="Spring S."/>
            <person name="Goker M."/>
            <person name="Wirth R."/>
            <person name="Woyke T."/>
            <person name="Bristow J."/>
            <person name="Eisen J.A."/>
            <person name="Markowitz V."/>
            <person name="Hugenholtz P."/>
            <person name="Klenk H.P."/>
            <person name="Kyrpides N.C."/>
        </authorList>
    </citation>
    <scope>NUCLEOTIDE SEQUENCE [LARGE SCALE GENOMIC DNA]</scope>
    <source>
        <strain evidence="3">DSM 14429 / JCM 11212 / NBRC 100878 / IC-017</strain>
    </source>
</reference>
<dbReference type="GeneID" id="9753301"/>
<keyword evidence="1" id="KW-0472">Membrane</keyword>
<name>E1QR24_VULDI</name>
<dbReference type="Proteomes" id="UP000006681">
    <property type="component" value="Chromosome"/>
</dbReference>
<evidence type="ECO:0000256" key="1">
    <source>
        <dbReference type="SAM" id="Phobius"/>
    </source>
</evidence>
<keyword evidence="1" id="KW-0812">Transmembrane</keyword>
<keyword evidence="3" id="KW-1185">Reference proteome</keyword>
<protein>
    <submittedName>
        <fullName evidence="2">Uncharacterized protein</fullName>
    </submittedName>
</protein>
<reference evidence="3" key="2">
    <citation type="journal article" date="2010" name="Stand. Genomic Sci.">
        <title>Complete genome sequence of Vulcanisaeta distributa type strain (IC-017T).</title>
        <authorList>
            <person name="Mavromatis K."/>
            <person name="Sikorski J."/>
            <person name="Pabst E."/>
            <person name="Teshima H."/>
            <person name="Lapidus A."/>
            <person name="Lucas S."/>
            <person name="Nolan M."/>
            <person name="Glavina Del Rio T."/>
            <person name="Cheng J."/>
            <person name="Bruce D."/>
            <person name="Goodwin L."/>
            <person name="Pitluck S."/>
            <person name="Liolios K."/>
            <person name="Ivanova N."/>
            <person name="Mikhailova N."/>
            <person name="Pati A."/>
            <person name="Chen A."/>
            <person name="Palaniappan K."/>
            <person name="Land M."/>
            <person name="Hauser L."/>
            <person name="Chang Y."/>
            <person name="Jeffries C."/>
            <person name="Rohde M."/>
            <person name="Spring S."/>
            <person name="Goker M."/>
            <person name="Wirth R."/>
            <person name="Woyke T."/>
            <person name="Bristow J."/>
            <person name="Eisen J."/>
            <person name="Markowitz V."/>
            <person name="Hugenholtz P."/>
            <person name="Klenk H."/>
            <person name="Kyrpides N."/>
        </authorList>
    </citation>
    <scope>NUCLEOTIDE SEQUENCE [LARGE SCALE GENOMIC DNA]</scope>
    <source>
        <strain evidence="3">DSM 14429 / JCM 11212 / NBRC 100878 / IC-017</strain>
    </source>
</reference>
<evidence type="ECO:0000313" key="2">
    <source>
        <dbReference type="EMBL" id="ADN51714.1"/>
    </source>
</evidence>
<dbReference type="EMBL" id="CP002100">
    <property type="protein sequence ID" value="ADN51714.1"/>
    <property type="molecule type" value="Genomic_DNA"/>
</dbReference>